<organism evidence="1">
    <name type="scientific">Anguilla anguilla</name>
    <name type="common">European freshwater eel</name>
    <name type="synonym">Muraena anguilla</name>
    <dbReference type="NCBI Taxonomy" id="7936"/>
    <lineage>
        <taxon>Eukaryota</taxon>
        <taxon>Metazoa</taxon>
        <taxon>Chordata</taxon>
        <taxon>Craniata</taxon>
        <taxon>Vertebrata</taxon>
        <taxon>Euteleostomi</taxon>
        <taxon>Actinopterygii</taxon>
        <taxon>Neopterygii</taxon>
        <taxon>Teleostei</taxon>
        <taxon>Anguilliformes</taxon>
        <taxon>Anguillidae</taxon>
        <taxon>Anguilla</taxon>
    </lineage>
</organism>
<protein>
    <submittedName>
        <fullName evidence="1">Uncharacterized protein</fullName>
    </submittedName>
</protein>
<sequence length="11" mass="1304">MYYPCSSYGSF</sequence>
<evidence type="ECO:0000313" key="1">
    <source>
        <dbReference type="EMBL" id="JAH15405.1"/>
    </source>
</evidence>
<accession>A0A0E9QGF6</accession>
<reference evidence="1" key="1">
    <citation type="submission" date="2014-11" db="EMBL/GenBank/DDBJ databases">
        <authorList>
            <person name="Amaro Gonzalez C."/>
        </authorList>
    </citation>
    <scope>NUCLEOTIDE SEQUENCE</scope>
</reference>
<name>A0A0E9QGF6_ANGAN</name>
<proteinExistence type="predicted"/>
<reference evidence="1" key="2">
    <citation type="journal article" date="2015" name="Fish Shellfish Immunol.">
        <title>Early steps in the European eel (Anguilla anguilla)-Vibrio vulnificus interaction in the gills: Role of the RtxA13 toxin.</title>
        <authorList>
            <person name="Callol A."/>
            <person name="Pajuelo D."/>
            <person name="Ebbesson L."/>
            <person name="Teles M."/>
            <person name="MacKenzie S."/>
            <person name="Amaro C."/>
        </authorList>
    </citation>
    <scope>NUCLEOTIDE SEQUENCE</scope>
</reference>
<dbReference type="EMBL" id="GBXM01093172">
    <property type="protein sequence ID" value="JAH15405.1"/>
    <property type="molecule type" value="Transcribed_RNA"/>
</dbReference>